<dbReference type="InterPro" id="IPR050316">
    <property type="entry name" value="Tyrosinase/Hemocyanin"/>
</dbReference>
<dbReference type="InterPro" id="IPR002227">
    <property type="entry name" value="Tyrosinase_Cu-bd"/>
</dbReference>
<keyword evidence="1" id="KW-0479">Metal-binding</keyword>
<evidence type="ECO:0000259" key="5">
    <source>
        <dbReference type="PROSITE" id="PS00498"/>
    </source>
</evidence>
<reference evidence="6" key="2">
    <citation type="submission" date="2023-05" db="EMBL/GenBank/DDBJ databases">
        <authorList>
            <consortium name="Lawrence Berkeley National Laboratory"/>
            <person name="Steindorff A."/>
            <person name="Hensen N."/>
            <person name="Bonometti L."/>
            <person name="Westerberg I."/>
            <person name="Brannstrom I.O."/>
            <person name="Guillou S."/>
            <person name="Cros-Aarteil S."/>
            <person name="Calhoun S."/>
            <person name="Haridas S."/>
            <person name="Kuo A."/>
            <person name="Mondo S."/>
            <person name="Pangilinan J."/>
            <person name="Riley R."/>
            <person name="Labutti K."/>
            <person name="Andreopoulos B."/>
            <person name="Lipzen A."/>
            <person name="Chen C."/>
            <person name="Yanf M."/>
            <person name="Daum C."/>
            <person name="Ng V."/>
            <person name="Clum A."/>
            <person name="Ohm R."/>
            <person name="Martin F."/>
            <person name="Silar P."/>
            <person name="Natvig D."/>
            <person name="Lalanne C."/>
            <person name="Gautier V."/>
            <person name="Ament-Velasquez S.L."/>
            <person name="Kruys A."/>
            <person name="Hutchinson M.I."/>
            <person name="Powell A.J."/>
            <person name="Barry K."/>
            <person name="Miller A.N."/>
            <person name="Grigoriev I.V."/>
            <person name="Debuchy R."/>
            <person name="Gladieux P."/>
            <person name="Thoren M.H."/>
            <person name="Johannesson H."/>
        </authorList>
    </citation>
    <scope>NUCLEOTIDE SEQUENCE</scope>
    <source>
        <strain evidence="6">PSN243</strain>
    </source>
</reference>
<evidence type="ECO:0000313" key="6">
    <source>
        <dbReference type="EMBL" id="KAK4452703.1"/>
    </source>
</evidence>
<gene>
    <name evidence="6" type="ORF">QBC34DRAFT_455660</name>
</gene>
<keyword evidence="2" id="KW-0560">Oxidoreductase</keyword>
<feature type="domain" description="Tyrosinase copper-binding" evidence="4">
    <location>
        <begin position="111"/>
        <end position="128"/>
    </location>
</feature>
<dbReference type="PRINTS" id="PR00092">
    <property type="entry name" value="TYROSINASE"/>
</dbReference>
<feature type="chain" id="PRO_5043350631" description="Tyrosinase copper-binding domain-containing protein" evidence="3">
    <location>
        <begin position="19"/>
        <end position="385"/>
    </location>
</feature>
<name>A0AAV9GWL6_9PEZI</name>
<feature type="domain" description="Tyrosinase copper-binding" evidence="5">
    <location>
        <begin position="305"/>
        <end position="316"/>
    </location>
</feature>
<comment type="caution">
    <text evidence="6">The sequence shown here is derived from an EMBL/GenBank/DDBJ whole genome shotgun (WGS) entry which is preliminary data.</text>
</comment>
<keyword evidence="7" id="KW-1185">Reference proteome</keyword>
<accession>A0AAV9GWL6</accession>
<sequence length="385" mass="42854">MIRLFVLAAALCACMAMARTYLPDIVDNLATASLPQLKAYLAKHPQGNCTLETAIRRKEWGDLTNEERKSYTDAVLCLQQKPPLTSSIAPGAKSKFDDYVVIHIQQTGINHESTFFLPWHRYYLWHYENALRTECGYKGYQPYWNWGRYAADPANSPVFNGDDFSMSGDGLPIPHKGIDVPGTPKEFSVIPPGNGGGCVTSGPFKNHTINLGPILQMALSDVPPNPQADGLGYNPRCLRRDINKNAAAATTTNQIYDLITQNTNMYWFQTVMEGQFQDGKIGVHAGGHFTISGDPGGDFYVSPADPVFYLHHTQLDRLWWIWQLQDLEKRLLDLAKTRTMMNNPPSANGTLDDLTNLGVLGGDVRVRDLMSTMGGLDGKLCYIYE</sequence>
<feature type="signal peptide" evidence="3">
    <location>
        <begin position="1"/>
        <end position="18"/>
    </location>
</feature>
<dbReference type="Proteomes" id="UP001321760">
    <property type="component" value="Unassembled WGS sequence"/>
</dbReference>
<dbReference type="EMBL" id="MU865923">
    <property type="protein sequence ID" value="KAK4452703.1"/>
    <property type="molecule type" value="Genomic_DNA"/>
</dbReference>
<evidence type="ECO:0000256" key="3">
    <source>
        <dbReference type="SAM" id="SignalP"/>
    </source>
</evidence>
<organism evidence="6 7">
    <name type="scientific">Podospora aff. communis PSN243</name>
    <dbReference type="NCBI Taxonomy" id="3040156"/>
    <lineage>
        <taxon>Eukaryota</taxon>
        <taxon>Fungi</taxon>
        <taxon>Dikarya</taxon>
        <taxon>Ascomycota</taxon>
        <taxon>Pezizomycotina</taxon>
        <taxon>Sordariomycetes</taxon>
        <taxon>Sordariomycetidae</taxon>
        <taxon>Sordariales</taxon>
        <taxon>Podosporaceae</taxon>
        <taxon>Podospora</taxon>
    </lineage>
</organism>
<proteinExistence type="predicted"/>
<dbReference type="PANTHER" id="PTHR11474:SF125">
    <property type="entry name" value="N-ACETYL-6-HYDROXYTRYPTOPHAN OXIDASE IVOB-RELATED"/>
    <property type="match status" value="1"/>
</dbReference>
<keyword evidence="3" id="KW-0732">Signal</keyword>
<evidence type="ECO:0000256" key="1">
    <source>
        <dbReference type="ARBA" id="ARBA00022723"/>
    </source>
</evidence>
<dbReference type="Pfam" id="PF00264">
    <property type="entry name" value="Tyrosinase"/>
    <property type="match status" value="1"/>
</dbReference>
<evidence type="ECO:0000313" key="7">
    <source>
        <dbReference type="Proteomes" id="UP001321760"/>
    </source>
</evidence>
<dbReference type="GO" id="GO:0016491">
    <property type="term" value="F:oxidoreductase activity"/>
    <property type="evidence" value="ECO:0007669"/>
    <property type="project" value="UniProtKB-KW"/>
</dbReference>
<dbReference type="Gene3D" id="1.10.1280.10">
    <property type="entry name" value="Di-copper center containing domain from catechol oxidase"/>
    <property type="match status" value="1"/>
</dbReference>
<evidence type="ECO:0000259" key="4">
    <source>
        <dbReference type="PROSITE" id="PS00497"/>
    </source>
</evidence>
<dbReference type="SUPFAM" id="SSF48056">
    <property type="entry name" value="Di-copper centre-containing domain"/>
    <property type="match status" value="1"/>
</dbReference>
<dbReference type="PANTHER" id="PTHR11474">
    <property type="entry name" value="TYROSINASE FAMILY MEMBER"/>
    <property type="match status" value="1"/>
</dbReference>
<protein>
    <recommendedName>
        <fullName evidence="4 5">Tyrosinase copper-binding domain-containing protein</fullName>
    </recommendedName>
</protein>
<dbReference type="PROSITE" id="PS00497">
    <property type="entry name" value="TYROSINASE_1"/>
    <property type="match status" value="1"/>
</dbReference>
<dbReference type="GO" id="GO:0046872">
    <property type="term" value="F:metal ion binding"/>
    <property type="evidence" value="ECO:0007669"/>
    <property type="project" value="UniProtKB-KW"/>
</dbReference>
<evidence type="ECO:0000256" key="2">
    <source>
        <dbReference type="ARBA" id="ARBA00023002"/>
    </source>
</evidence>
<dbReference type="PROSITE" id="PS00498">
    <property type="entry name" value="TYROSINASE_2"/>
    <property type="match status" value="1"/>
</dbReference>
<dbReference type="InterPro" id="IPR008922">
    <property type="entry name" value="Di-copper_centre_dom_sf"/>
</dbReference>
<dbReference type="AlphaFoldDB" id="A0AAV9GWL6"/>
<reference evidence="6" key="1">
    <citation type="journal article" date="2023" name="Mol. Phylogenet. Evol.">
        <title>Genome-scale phylogeny and comparative genomics of the fungal order Sordariales.</title>
        <authorList>
            <person name="Hensen N."/>
            <person name="Bonometti L."/>
            <person name="Westerberg I."/>
            <person name="Brannstrom I.O."/>
            <person name="Guillou S."/>
            <person name="Cros-Aarteil S."/>
            <person name="Calhoun S."/>
            <person name="Haridas S."/>
            <person name="Kuo A."/>
            <person name="Mondo S."/>
            <person name="Pangilinan J."/>
            <person name="Riley R."/>
            <person name="LaButti K."/>
            <person name="Andreopoulos B."/>
            <person name="Lipzen A."/>
            <person name="Chen C."/>
            <person name="Yan M."/>
            <person name="Daum C."/>
            <person name="Ng V."/>
            <person name="Clum A."/>
            <person name="Steindorff A."/>
            <person name="Ohm R.A."/>
            <person name="Martin F."/>
            <person name="Silar P."/>
            <person name="Natvig D.O."/>
            <person name="Lalanne C."/>
            <person name="Gautier V."/>
            <person name="Ament-Velasquez S.L."/>
            <person name="Kruys A."/>
            <person name="Hutchinson M.I."/>
            <person name="Powell A.J."/>
            <person name="Barry K."/>
            <person name="Miller A.N."/>
            <person name="Grigoriev I.V."/>
            <person name="Debuchy R."/>
            <person name="Gladieux P."/>
            <person name="Hiltunen Thoren M."/>
            <person name="Johannesson H."/>
        </authorList>
    </citation>
    <scope>NUCLEOTIDE SEQUENCE</scope>
    <source>
        <strain evidence="6">PSN243</strain>
    </source>
</reference>